<dbReference type="PANTHER" id="PTHR37423">
    <property type="entry name" value="SOLUBLE LYTIC MUREIN TRANSGLYCOSYLASE-RELATED"/>
    <property type="match status" value="1"/>
</dbReference>
<dbReference type="RefSeq" id="WP_086487148.1">
    <property type="nucleotide sequence ID" value="NZ_MSLT01000006.1"/>
</dbReference>
<comment type="caution">
    <text evidence="3">The sequence shown here is derived from an EMBL/GenBank/DDBJ whole genome shotgun (WGS) entry which is preliminary data.</text>
</comment>
<dbReference type="InterPro" id="IPR023346">
    <property type="entry name" value="Lysozyme-like_dom_sf"/>
</dbReference>
<accession>A0A251XAV0</accession>
<keyword evidence="4" id="KW-1185">Reference proteome</keyword>
<feature type="domain" description="Transglycosylase SLT" evidence="2">
    <location>
        <begin position="35"/>
        <end position="133"/>
    </location>
</feature>
<comment type="similarity">
    <text evidence="1">Belongs to the transglycosylase Slt family.</text>
</comment>
<dbReference type="SUPFAM" id="SSF53955">
    <property type="entry name" value="Lysozyme-like"/>
    <property type="match status" value="1"/>
</dbReference>
<dbReference type="AlphaFoldDB" id="A0A251XAV0"/>
<protein>
    <recommendedName>
        <fullName evidence="2">Transglycosylase SLT domain-containing protein</fullName>
    </recommendedName>
</protein>
<dbReference type="Pfam" id="PF01464">
    <property type="entry name" value="SLT"/>
    <property type="match status" value="1"/>
</dbReference>
<dbReference type="PANTHER" id="PTHR37423:SF2">
    <property type="entry name" value="MEMBRANE-BOUND LYTIC MUREIN TRANSGLYCOSYLASE C"/>
    <property type="match status" value="1"/>
</dbReference>
<name>A0A251XAV0_9GAMM</name>
<dbReference type="EMBL" id="MSLT01000006">
    <property type="protein sequence ID" value="OUD15551.1"/>
    <property type="molecule type" value="Genomic_DNA"/>
</dbReference>
<evidence type="ECO:0000313" key="4">
    <source>
        <dbReference type="Proteomes" id="UP000194798"/>
    </source>
</evidence>
<sequence length="166" mass="18652">MKNQLKTMRYVVITLLATLLFFSHALVAKEELKQLADRAAKTHGIDPHLFRSLIHQESRWKPQAVSPDGAVGLTQLKPETAKATCGLNFSELKNPEKNLNCGAKYLSQQLDRFNNDVERALCAFNAGPNITARLGRCPNYPVTRHYVKTIMGLWEAKRVASARSFN</sequence>
<reference evidence="3 4" key="1">
    <citation type="submission" date="2016-12" db="EMBL/GenBank/DDBJ databases">
        <title>Thioflexothrix psekupsii D3 genome sequencing and assembly.</title>
        <authorList>
            <person name="Fomenkov A."/>
            <person name="Vincze T."/>
            <person name="Grabovich M."/>
            <person name="Anton B.P."/>
            <person name="Dubinina G."/>
            <person name="Orlova M."/>
            <person name="Belousova E."/>
            <person name="Roberts R.J."/>
        </authorList>
    </citation>
    <scope>NUCLEOTIDE SEQUENCE [LARGE SCALE GENOMIC DNA]</scope>
    <source>
        <strain evidence="3">D3</strain>
    </source>
</reference>
<evidence type="ECO:0000313" key="3">
    <source>
        <dbReference type="EMBL" id="OUD15551.1"/>
    </source>
</evidence>
<dbReference type="Proteomes" id="UP000194798">
    <property type="component" value="Unassembled WGS sequence"/>
</dbReference>
<dbReference type="CDD" id="cd00254">
    <property type="entry name" value="LT-like"/>
    <property type="match status" value="1"/>
</dbReference>
<organism evidence="3 4">
    <name type="scientific">Thioflexithrix psekupsensis</name>
    <dbReference type="NCBI Taxonomy" id="1570016"/>
    <lineage>
        <taxon>Bacteria</taxon>
        <taxon>Pseudomonadati</taxon>
        <taxon>Pseudomonadota</taxon>
        <taxon>Gammaproteobacteria</taxon>
        <taxon>Thiotrichales</taxon>
        <taxon>Thioflexithrix</taxon>
    </lineage>
</organism>
<dbReference type="InterPro" id="IPR008258">
    <property type="entry name" value="Transglycosylase_SLT_dom_1"/>
</dbReference>
<evidence type="ECO:0000259" key="2">
    <source>
        <dbReference type="Pfam" id="PF01464"/>
    </source>
</evidence>
<proteinExistence type="inferred from homology"/>
<gene>
    <name evidence="3" type="ORF">TPSD3_03250</name>
</gene>
<dbReference type="OrthoDB" id="92254at2"/>
<evidence type="ECO:0000256" key="1">
    <source>
        <dbReference type="ARBA" id="ARBA00007734"/>
    </source>
</evidence>
<dbReference type="Gene3D" id="1.10.530.10">
    <property type="match status" value="1"/>
</dbReference>